<feature type="compositionally biased region" description="Basic and acidic residues" evidence="2">
    <location>
        <begin position="225"/>
        <end position="238"/>
    </location>
</feature>
<dbReference type="PANTHER" id="PTHR45766">
    <property type="entry name" value="DNA ANNEALING HELICASE AND ENDONUCLEASE ZRANB3 FAMILY MEMBER"/>
    <property type="match status" value="1"/>
</dbReference>
<evidence type="ECO:0000313" key="3">
    <source>
        <dbReference type="EMBL" id="CAK9068246.1"/>
    </source>
</evidence>
<keyword evidence="4" id="KW-1185">Reference proteome</keyword>
<reference evidence="3 4" key="1">
    <citation type="submission" date="2024-02" db="EMBL/GenBank/DDBJ databases">
        <authorList>
            <person name="Chen Y."/>
            <person name="Shah S."/>
            <person name="Dougan E. K."/>
            <person name="Thang M."/>
            <person name="Chan C."/>
        </authorList>
    </citation>
    <scope>NUCLEOTIDE SEQUENCE [LARGE SCALE GENOMIC DNA]</scope>
</reference>
<organism evidence="3 4">
    <name type="scientific">Durusdinium trenchii</name>
    <dbReference type="NCBI Taxonomy" id="1381693"/>
    <lineage>
        <taxon>Eukaryota</taxon>
        <taxon>Sar</taxon>
        <taxon>Alveolata</taxon>
        <taxon>Dinophyceae</taxon>
        <taxon>Suessiales</taxon>
        <taxon>Symbiodiniaceae</taxon>
        <taxon>Durusdinium</taxon>
    </lineage>
</organism>
<name>A0ABP0NWR1_9DINO</name>
<keyword evidence="3" id="KW-0067">ATP-binding</keyword>
<feature type="region of interest" description="Disordered" evidence="2">
    <location>
        <begin position="224"/>
        <end position="257"/>
    </location>
</feature>
<sequence length="1011" mass="113631">MSNEIAPVDIGALPSTQLASDADFDELAKGGDFLGRLQLYSKGKAVDKRLIQGGNFGIPEGKDEIVDLGTSVDLLVFARRPKAIDMKDPENLIIEYDNKSDGFKRIAMEAGEKDSNCMYGVSFLCFERTTGRWLEFFCGSKSTRIEAKKIFPFLPLTAEAIAARELEDVEPHGPLPLTLESKYTEKGPYSWFTPQVKKCSTPFTKLPKTDDIIAQVTKFVNPSKEGPEKVVEPEPEQGKKKRALGYNPSKSVDGSSIDHSESERFLSCLAAMQDKDAPVGLPPRLLSHVSFSVLIIVEQLDLTEILEAAGEMVFVTAETVMRGIDIAVITGTLKQWKDAVTHASGRSPACQDCYGKVLSTFKAVGLDVWDGIEDGRIIFRKSPFGLKDEIKAMGGARWHPADGDGDIKRCWSVEDSQRNRFQLAYMQGEDVYAWFDREPIQHEFRDYFCNGVPATPMTHQFDLANHGLTYHYGIWAAEMGVGKTLSAQMMIEHSGVKVWWWVGPKTSLPNIRREFKKWDFDPSIEVEMMTYESVVRRMDEYKPGDPIPQGVIADESSRCKGATSQRTRAMQMLANLIREKFGYDGYVILMSGTPSPKTPVDWWAQAEIAWPGFLKEGSPKALESRLAFLVDAEFDSGVFKKRIGWKDNEEKCEICGDFREEGAHEFDELSEEVEDIHDFKPSINEVALMYERLDGLAIIRHKKDCLNLPEKRYRRVICKPSASVNRVAKGMMQAAPNTITGLTWLRELSDGFQYKDVKDGTTACSHCENHSGKVFEWFSPEDEDKVYGNIDALEPEVVEKLERREVECPRCHGSGEMPKMVRVSREVPSPKEKALKLDLKRCEETGRIVVFAGFTGSIDRVTRVCLKEGWHVVKCDGRGFQTISPTDGTVAQGGDESLEFWADTEKNSKVAFVAHPESGGMSLTLTEARMAVFYSNSFKPEYRVQAEDRIHRPGMDLNIGCEIVDYCHLATDLRVLDVITENRKLEKMTMGDFSLELDIKDNPNVTIENLE</sequence>
<evidence type="ECO:0000256" key="2">
    <source>
        <dbReference type="SAM" id="MobiDB-lite"/>
    </source>
</evidence>
<dbReference type="InterPro" id="IPR027417">
    <property type="entry name" value="P-loop_NTPase"/>
</dbReference>
<comment type="caution">
    <text evidence="3">The sequence shown here is derived from an EMBL/GenBank/DDBJ whole genome shotgun (WGS) entry which is preliminary data.</text>
</comment>
<keyword evidence="3" id="KW-0547">Nucleotide-binding</keyword>
<dbReference type="Gene3D" id="3.40.50.300">
    <property type="entry name" value="P-loop containing nucleotide triphosphate hydrolases"/>
    <property type="match status" value="2"/>
</dbReference>
<gene>
    <name evidence="3" type="ORF">SCF082_LOCUS34402</name>
</gene>
<dbReference type="PANTHER" id="PTHR45766:SF6">
    <property type="entry name" value="SWI_SNF-RELATED MATRIX-ASSOCIATED ACTIN-DEPENDENT REGULATOR OF CHROMATIN SUBFAMILY A-LIKE PROTEIN 1"/>
    <property type="match status" value="1"/>
</dbReference>
<dbReference type="EMBL" id="CAXAMM010031513">
    <property type="protein sequence ID" value="CAK9068246.1"/>
    <property type="molecule type" value="Genomic_DNA"/>
</dbReference>
<dbReference type="GO" id="GO:0004386">
    <property type="term" value="F:helicase activity"/>
    <property type="evidence" value="ECO:0007669"/>
    <property type="project" value="UniProtKB-KW"/>
</dbReference>
<protein>
    <submittedName>
        <fullName evidence="3">ATP-dependent helicase</fullName>
    </submittedName>
</protein>
<keyword evidence="1" id="KW-0378">Hydrolase</keyword>
<accession>A0ABP0NWR1</accession>
<dbReference type="SUPFAM" id="SSF52540">
    <property type="entry name" value="P-loop containing nucleoside triphosphate hydrolases"/>
    <property type="match status" value="2"/>
</dbReference>
<keyword evidence="3" id="KW-0347">Helicase</keyword>
<proteinExistence type="predicted"/>
<dbReference type="Proteomes" id="UP001642464">
    <property type="component" value="Unassembled WGS sequence"/>
</dbReference>
<evidence type="ECO:0000313" key="4">
    <source>
        <dbReference type="Proteomes" id="UP001642464"/>
    </source>
</evidence>
<evidence type="ECO:0000256" key="1">
    <source>
        <dbReference type="ARBA" id="ARBA00022801"/>
    </source>
</evidence>